<dbReference type="InterPro" id="IPR029044">
    <property type="entry name" value="Nucleotide-diphossugar_trans"/>
</dbReference>
<comment type="caution">
    <text evidence="4">The sequence shown here is derived from an EMBL/GenBank/DDBJ whole genome shotgun (WGS) entry which is preliminary data.</text>
</comment>
<evidence type="ECO:0000259" key="3">
    <source>
        <dbReference type="Pfam" id="PF00535"/>
    </source>
</evidence>
<keyword evidence="2" id="KW-0812">Transmembrane</keyword>
<name>A0A437KUI9_9FLAO</name>
<organism evidence="4 5">
    <name type="scientific">Flavobacterium sufflavum</name>
    <dbReference type="NCBI Taxonomy" id="1921138"/>
    <lineage>
        <taxon>Bacteria</taxon>
        <taxon>Pseudomonadati</taxon>
        <taxon>Bacteroidota</taxon>
        <taxon>Flavobacteriia</taxon>
        <taxon>Flavobacteriales</taxon>
        <taxon>Flavobacteriaceae</taxon>
        <taxon>Flavobacterium</taxon>
    </lineage>
</organism>
<evidence type="ECO:0000313" key="5">
    <source>
        <dbReference type="Proteomes" id="UP000285211"/>
    </source>
</evidence>
<gene>
    <name evidence="4" type="ORF">EOD40_10350</name>
</gene>
<evidence type="ECO:0000313" key="4">
    <source>
        <dbReference type="EMBL" id="RVT75846.1"/>
    </source>
</evidence>
<reference evidence="4 5" key="1">
    <citation type="submission" date="2019-01" db="EMBL/GenBank/DDBJ databases">
        <authorList>
            <person name="Chen W.-M."/>
        </authorList>
    </citation>
    <scope>NUCLEOTIDE SEQUENCE [LARGE SCALE GENOMIC DNA]</scope>
    <source>
        <strain evidence="4 5">BBQ-12</strain>
    </source>
</reference>
<keyword evidence="2" id="KW-1133">Transmembrane helix</keyword>
<keyword evidence="2" id="KW-0472">Membrane</keyword>
<feature type="domain" description="Glycosyltransferase 2-like" evidence="3">
    <location>
        <begin position="4"/>
        <end position="127"/>
    </location>
</feature>
<dbReference type="AlphaFoldDB" id="A0A437KUI9"/>
<dbReference type="Proteomes" id="UP000285211">
    <property type="component" value="Unassembled WGS sequence"/>
</dbReference>
<keyword evidence="4" id="KW-0808">Transferase</keyword>
<dbReference type="PANTHER" id="PTHR43630">
    <property type="entry name" value="POLY-BETA-1,6-N-ACETYL-D-GLUCOSAMINE SYNTHASE"/>
    <property type="match status" value="1"/>
</dbReference>
<keyword evidence="5" id="KW-1185">Reference proteome</keyword>
<dbReference type="OrthoDB" id="9815923at2"/>
<dbReference type="InterPro" id="IPR001173">
    <property type="entry name" value="Glyco_trans_2-like"/>
</dbReference>
<dbReference type="RefSeq" id="WP_128195233.1">
    <property type="nucleotide sequence ID" value="NZ_SACJ01000005.1"/>
</dbReference>
<accession>A0A437KUI9</accession>
<dbReference type="Gene3D" id="3.90.550.10">
    <property type="entry name" value="Spore Coat Polysaccharide Biosynthesis Protein SpsA, Chain A"/>
    <property type="match status" value="1"/>
</dbReference>
<proteinExistence type="inferred from homology"/>
<sequence length="274" mass="32164">MAISAFLPVYNEEKRIKDTLESLIWCDEIILVDKNSSDRTVEIAKSFGKKVKVFFMNNSLAYDSSEWNVFLDNCSCEWTILFTASDVIHPKLVEKITELIDKKDFNYDIINIPFRRYILGLESKRSPWYSELSPKIVKKSSIIIDKTGVHNAAQFIGNCFNLKNSDEFSMYHLTHETVDIMMERHIRYWRGEANNNEVSLNKSAITVLKEFVKIIFIRKTFLMGKNGIMLMFAYLSYYMMAYVYKWEKSQGNSSNEYMRIRSVILNDWKSTNKS</sequence>
<comment type="similarity">
    <text evidence="1">Belongs to the glycosyltransferase 2 family. WaaE/KdtX subfamily.</text>
</comment>
<dbReference type="GO" id="GO:0016740">
    <property type="term" value="F:transferase activity"/>
    <property type="evidence" value="ECO:0007669"/>
    <property type="project" value="UniProtKB-KW"/>
</dbReference>
<evidence type="ECO:0000256" key="1">
    <source>
        <dbReference type="ARBA" id="ARBA00038494"/>
    </source>
</evidence>
<protein>
    <submittedName>
        <fullName evidence="4">Glycosyltransferase</fullName>
    </submittedName>
</protein>
<feature type="transmembrane region" description="Helical" evidence="2">
    <location>
        <begin position="227"/>
        <end position="244"/>
    </location>
</feature>
<dbReference type="Pfam" id="PF00535">
    <property type="entry name" value="Glycos_transf_2"/>
    <property type="match status" value="1"/>
</dbReference>
<dbReference type="PANTHER" id="PTHR43630:SF2">
    <property type="entry name" value="GLYCOSYLTRANSFERASE"/>
    <property type="match status" value="1"/>
</dbReference>
<dbReference type="SUPFAM" id="SSF53448">
    <property type="entry name" value="Nucleotide-diphospho-sugar transferases"/>
    <property type="match status" value="1"/>
</dbReference>
<dbReference type="EMBL" id="SACJ01000005">
    <property type="protein sequence ID" value="RVT75846.1"/>
    <property type="molecule type" value="Genomic_DNA"/>
</dbReference>
<evidence type="ECO:0000256" key="2">
    <source>
        <dbReference type="SAM" id="Phobius"/>
    </source>
</evidence>